<dbReference type="Proteomes" id="UP000634136">
    <property type="component" value="Unassembled WGS sequence"/>
</dbReference>
<protein>
    <submittedName>
        <fullName evidence="1">Uncharacterized protein</fullName>
    </submittedName>
</protein>
<comment type="caution">
    <text evidence="1">The sequence shown here is derived from an EMBL/GenBank/DDBJ whole genome shotgun (WGS) entry which is preliminary data.</text>
</comment>
<name>A0A834TKS9_9FABA</name>
<sequence>MAGDGSIEEVALNSQPPSN</sequence>
<reference evidence="1" key="1">
    <citation type="submission" date="2020-09" db="EMBL/GenBank/DDBJ databases">
        <title>Genome-Enabled Discovery of Anthraquinone Biosynthesis in Senna tora.</title>
        <authorList>
            <person name="Kang S.-H."/>
            <person name="Pandey R.P."/>
            <person name="Lee C.-M."/>
            <person name="Sim J.-S."/>
            <person name="Jeong J.-T."/>
            <person name="Choi B.-S."/>
            <person name="Jung M."/>
            <person name="Ginzburg D."/>
            <person name="Zhao K."/>
            <person name="Won S.Y."/>
            <person name="Oh T.-J."/>
            <person name="Yu Y."/>
            <person name="Kim N.-H."/>
            <person name="Lee O.R."/>
            <person name="Lee T.-H."/>
            <person name="Bashyal P."/>
            <person name="Kim T.-S."/>
            <person name="Lee W.-H."/>
            <person name="Kawkins C."/>
            <person name="Kim C.-K."/>
            <person name="Kim J.S."/>
            <person name="Ahn B.O."/>
            <person name="Rhee S.Y."/>
            <person name="Sohng J.K."/>
        </authorList>
    </citation>
    <scope>NUCLEOTIDE SEQUENCE</scope>
    <source>
        <tissue evidence="1">Leaf</tissue>
    </source>
</reference>
<keyword evidence="2" id="KW-1185">Reference proteome</keyword>
<organism evidence="1 2">
    <name type="scientific">Senna tora</name>
    <dbReference type="NCBI Taxonomy" id="362788"/>
    <lineage>
        <taxon>Eukaryota</taxon>
        <taxon>Viridiplantae</taxon>
        <taxon>Streptophyta</taxon>
        <taxon>Embryophyta</taxon>
        <taxon>Tracheophyta</taxon>
        <taxon>Spermatophyta</taxon>
        <taxon>Magnoliopsida</taxon>
        <taxon>eudicotyledons</taxon>
        <taxon>Gunneridae</taxon>
        <taxon>Pentapetalae</taxon>
        <taxon>rosids</taxon>
        <taxon>fabids</taxon>
        <taxon>Fabales</taxon>
        <taxon>Fabaceae</taxon>
        <taxon>Caesalpinioideae</taxon>
        <taxon>Cassia clade</taxon>
        <taxon>Senna</taxon>
    </lineage>
</organism>
<evidence type="ECO:0000313" key="2">
    <source>
        <dbReference type="Proteomes" id="UP000634136"/>
    </source>
</evidence>
<proteinExistence type="predicted"/>
<dbReference type="EMBL" id="JAAIUW010000007">
    <property type="protein sequence ID" value="KAF7823142.1"/>
    <property type="molecule type" value="Genomic_DNA"/>
</dbReference>
<accession>A0A834TKS9</accession>
<dbReference type="AlphaFoldDB" id="A0A834TKS9"/>
<evidence type="ECO:0000313" key="1">
    <source>
        <dbReference type="EMBL" id="KAF7823142.1"/>
    </source>
</evidence>
<gene>
    <name evidence="1" type="ORF">G2W53_021286</name>
</gene>